<comment type="function">
    <text evidence="8">Conversion of 1,4-dihydroxy-2-naphthoate (DHNA) to demethylmenaquinone (DMK).</text>
</comment>
<organism evidence="11 12">
    <name type="scientific">Actinobaculum suis</name>
    <dbReference type="NCBI Taxonomy" id="1657"/>
    <lineage>
        <taxon>Bacteria</taxon>
        <taxon>Bacillati</taxon>
        <taxon>Actinomycetota</taxon>
        <taxon>Actinomycetes</taxon>
        <taxon>Actinomycetales</taxon>
        <taxon>Actinomycetaceae</taxon>
        <taxon>Actinobaculum</taxon>
    </lineage>
</organism>
<accession>A0A1G7CDK8</accession>
<evidence type="ECO:0000313" key="11">
    <source>
        <dbReference type="EMBL" id="SDE36485.1"/>
    </source>
</evidence>
<evidence type="ECO:0000256" key="8">
    <source>
        <dbReference type="HAMAP-Rule" id="MF_01937"/>
    </source>
</evidence>
<feature type="transmembrane region" description="Helical" evidence="8">
    <location>
        <begin position="114"/>
        <end position="133"/>
    </location>
</feature>
<dbReference type="HAMAP" id="MF_01937">
    <property type="entry name" value="MenA_1"/>
    <property type="match status" value="1"/>
</dbReference>
<comment type="catalytic activity">
    <reaction evidence="8">
        <text>an all-trans-polyprenyl diphosphate + 1,4-dihydroxy-2-naphthoate + H(+) = a 2-demethylmenaquinol + CO2 + diphosphate</text>
        <dbReference type="Rhea" id="RHEA:26478"/>
        <dbReference type="Rhea" id="RHEA-COMP:9563"/>
        <dbReference type="Rhea" id="RHEA-COMP:9564"/>
        <dbReference type="ChEBI" id="CHEBI:11173"/>
        <dbReference type="ChEBI" id="CHEBI:15378"/>
        <dbReference type="ChEBI" id="CHEBI:16526"/>
        <dbReference type="ChEBI" id="CHEBI:33019"/>
        <dbReference type="ChEBI" id="CHEBI:55437"/>
        <dbReference type="ChEBI" id="CHEBI:58914"/>
        <dbReference type="EC" id="2.5.1.74"/>
    </reaction>
</comment>
<feature type="transmembrane region" description="Helical" evidence="8">
    <location>
        <begin position="88"/>
        <end position="108"/>
    </location>
</feature>
<dbReference type="NCBIfam" id="NF004751">
    <property type="entry name" value="PRK06080.1-3"/>
    <property type="match status" value="1"/>
</dbReference>
<dbReference type="RefSeq" id="WP_074662338.1">
    <property type="nucleotide sequence ID" value="NZ_FNAU01000007.1"/>
</dbReference>
<feature type="transmembrane region" description="Helical" evidence="8">
    <location>
        <begin position="145"/>
        <end position="164"/>
    </location>
</feature>
<dbReference type="InterPro" id="IPR004657">
    <property type="entry name" value="MenA"/>
</dbReference>
<dbReference type="GO" id="GO:0042371">
    <property type="term" value="P:vitamin K biosynthetic process"/>
    <property type="evidence" value="ECO:0007669"/>
    <property type="project" value="TreeGrafter"/>
</dbReference>
<dbReference type="PIRSF" id="PIRSF005355">
    <property type="entry name" value="UBIAD1"/>
    <property type="match status" value="1"/>
</dbReference>
<keyword evidence="4 8" id="KW-0808">Transferase</keyword>
<proteinExistence type="inferred from homology"/>
<keyword evidence="6 8" id="KW-1133">Transmembrane helix</keyword>
<comment type="similarity">
    <text evidence="8">Belongs to the MenA family. Type 1 subfamily.</text>
</comment>
<protein>
    <recommendedName>
        <fullName evidence="8 9">1,4-dihydroxy-2-naphthoate octaprenyltransferase</fullName>
        <shortName evidence="8">DHNA-octaprenyltransferase</shortName>
        <ecNumber evidence="8 9">2.5.1.74</ecNumber>
    </recommendedName>
</protein>
<dbReference type="AlphaFoldDB" id="A0A1G7CDK8"/>
<gene>
    <name evidence="8" type="primary">menA</name>
    <name evidence="10" type="ORF">R6G71_02625</name>
    <name evidence="11" type="ORF">SAMN05421878_10739</name>
</gene>
<comment type="subcellular location">
    <subcellularLocation>
        <location evidence="8">Cell membrane</location>
        <topology evidence="8">Multi-pass membrane protein</topology>
    </subcellularLocation>
    <subcellularLocation>
        <location evidence="1">Membrane</location>
        <topology evidence="1">Multi-pass membrane protein</topology>
    </subcellularLocation>
</comment>
<dbReference type="NCBIfam" id="TIGR00751">
    <property type="entry name" value="menA"/>
    <property type="match status" value="1"/>
</dbReference>
<dbReference type="EC" id="2.5.1.74" evidence="8 9"/>
<evidence type="ECO:0000313" key="12">
    <source>
        <dbReference type="Proteomes" id="UP000182744"/>
    </source>
</evidence>
<dbReference type="InterPro" id="IPR000537">
    <property type="entry name" value="UbiA_prenyltransferase"/>
</dbReference>
<evidence type="ECO:0000313" key="10">
    <source>
        <dbReference type="EMBL" id="MDY5152948.1"/>
    </source>
</evidence>
<dbReference type="PANTHER" id="PTHR13929:SF0">
    <property type="entry name" value="UBIA PRENYLTRANSFERASE DOMAIN-CONTAINING PROTEIN 1"/>
    <property type="match status" value="1"/>
</dbReference>
<dbReference type="GO" id="GO:0046428">
    <property type="term" value="F:1,4-dihydroxy-2-naphthoate polyprenyltransferase activity"/>
    <property type="evidence" value="ECO:0007669"/>
    <property type="project" value="UniProtKB-UniRule"/>
</dbReference>
<keyword evidence="2 8" id="KW-0474">Menaquinone biosynthesis</keyword>
<dbReference type="InterPro" id="IPR026046">
    <property type="entry name" value="UBIAD1"/>
</dbReference>
<dbReference type="GO" id="GO:0009234">
    <property type="term" value="P:menaquinone biosynthetic process"/>
    <property type="evidence" value="ECO:0007669"/>
    <property type="project" value="UniProtKB-UniRule"/>
</dbReference>
<dbReference type="Pfam" id="PF01040">
    <property type="entry name" value="UbiA"/>
    <property type="match status" value="1"/>
</dbReference>
<evidence type="ECO:0000256" key="4">
    <source>
        <dbReference type="ARBA" id="ARBA00022679"/>
    </source>
</evidence>
<dbReference type="PANTHER" id="PTHR13929">
    <property type="entry name" value="1,4-DIHYDROXY-2-NAPHTHOATE OCTAPRENYLTRANSFERASE"/>
    <property type="match status" value="1"/>
</dbReference>
<feature type="transmembrane region" description="Helical" evidence="8">
    <location>
        <begin position="38"/>
        <end position="57"/>
    </location>
</feature>
<keyword evidence="12" id="KW-1185">Reference proteome</keyword>
<sequence length="302" mass="31643">MATFNDWVEGIRARTLPASVSPVFAGTGIAIWGGGANWARAGLCLAIALILQIAVNLSNDYSDGVRGTDAVRTGPPRLTGGGRTSPQVVLRAAIACYVLACVCGLWLVALTGKWWLLGLGVAAALAAWFYTGGKHPYGYAGLGEVGVFLFFGLMSTAGTVYVQLLAVPAPAWIAACAMGLIACALLMVNNIRDIPTDSVTGKHTLAVRLGDARARQVYAATLALALALGVVLCIFLGSRWWLVVLFAYPAYLAFGCARTVTRAGTQRAEGRALIPVLRNTGFVELSYGLATAFAYALAAWLG</sequence>
<evidence type="ECO:0000256" key="3">
    <source>
        <dbReference type="ARBA" id="ARBA00022475"/>
    </source>
</evidence>
<evidence type="ECO:0000256" key="5">
    <source>
        <dbReference type="ARBA" id="ARBA00022692"/>
    </source>
</evidence>
<keyword evidence="3 8" id="KW-1003">Cell membrane</keyword>
<dbReference type="GO" id="GO:0005886">
    <property type="term" value="C:plasma membrane"/>
    <property type="evidence" value="ECO:0007669"/>
    <property type="project" value="UniProtKB-SubCell"/>
</dbReference>
<evidence type="ECO:0000256" key="9">
    <source>
        <dbReference type="NCBIfam" id="TIGR00751"/>
    </source>
</evidence>
<feature type="transmembrane region" description="Helical" evidence="8">
    <location>
        <begin position="170"/>
        <end position="188"/>
    </location>
</feature>
<evidence type="ECO:0000256" key="1">
    <source>
        <dbReference type="ARBA" id="ARBA00004141"/>
    </source>
</evidence>
<keyword evidence="5 8" id="KW-0812">Transmembrane</keyword>
<evidence type="ECO:0000256" key="2">
    <source>
        <dbReference type="ARBA" id="ARBA00022428"/>
    </source>
</evidence>
<feature type="transmembrane region" description="Helical" evidence="8">
    <location>
        <begin position="282"/>
        <end position="301"/>
    </location>
</feature>
<feature type="transmembrane region" description="Helical" evidence="8">
    <location>
        <begin position="243"/>
        <end position="261"/>
    </location>
</feature>
<evidence type="ECO:0000256" key="7">
    <source>
        <dbReference type="ARBA" id="ARBA00023136"/>
    </source>
</evidence>
<dbReference type="Proteomes" id="UP001273799">
    <property type="component" value="Unassembled WGS sequence"/>
</dbReference>
<comment type="pathway">
    <text evidence="8">Quinol/quinone metabolism; menaquinone biosynthesis; menaquinol from 1,4-dihydroxy-2-naphthoate: step 1/2.</text>
</comment>
<dbReference type="Proteomes" id="UP000182744">
    <property type="component" value="Unassembled WGS sequence"/>
</dbReference>
<keyword evidence="7 8" id="KW-0472">Membrane</keyword>
<reference evidence="12" key="2">
    <citation type="submission" date="2016-10" db="EMBL/GenBank/DDBJ databases">
        <authorList>
            <person name="Varghese N."/>
        </authorList>
    </citation>
    <scope>NUCLEOTIDE SEQUENCE [LARGE SCALE GENOMIC DNA]</scope>
    <source>
        <strain evidence="12">DSM 20639</strain>
    </source>
</reference>
<evidence type="ECO:0000256" key="6">
    <source>
        <dbReference type="ARBA" id="ARBA00022989"/>
    </source>
</evidence>
<dbReference type="Gene3D" id="1.10.357.140">
    <property type="entry name" value="UbiA prenyltransferase"/>
    <property type="match status" value="1"/>
</dbReference>
<dbReference type="EMBL" id="JAWNFU010000001">
    <property type="protein sequence ID" value="MDY5152948.1"/>
    <property type="molecule type" value="Genomic_DNA"/>
</dbReference>
<dbReference type="EMBL" id="FNAU01000007">
    <property type="protein sequence ID" value="SDE36485.1"/>
    <property type="molecule type" value="Genomic_DNA"/>
</dbReference>
<reference evidence="10" key="3">
    <citation type="submission" date="2023-10" db="EMBL/GenBank/DDBJ databases">
        <title>Whole Genome based description of the genera Actinobaculum and Actinotignum reveals a complex phylogenetic relationship within the species included in the genus Actinotignum.</title>
        <authorList>
            <person name="Jensen C.S."/>
            <person name="Dargis R."/>
            <person name="Kemp M."/>
            <person name="Christensen J.J."/>
        </authorList>
    </citation>
    <scope>NUCLEOTIDE SEQUENCE</scope>
    <source>
        <strain evidence="10">Actinobaculum_suis_CCUG19206T</strain>
    </source>
</reference>
<name>A0A1G7CDK8_9ACTO</name>
<feature type="transmembrane region" description="Helical" evidence="8">
    <location>
        <begin position="217"/>
        <end position="237"/>
    </location>
</feature>
<dbReference type="InterPro" id="IPR044878">
    <property type="entry name" value="UbiA_sf"/>
</dbReference>
<dbReference type="UniPathway" id="UPA00079">
    <property type="reaction ID" value="UER00168"/>
</dbReference>
<dbReference type="CDD" id="cd13962">
    <property type="entry name" value="PT_UbiA_UBIAD1"/>
    <property type="match status" value="1"/>
</dbReference>
<reference evidence="11" key="1">
    <citation type="submission" date="2016-10" db="EMBL/GenBank/DDBJ databases">
        <authorList>
            <person name="de Groot N.N."/>
        </authorList>
    </citation>
    <scope>NUCLEOTIDE SEQUENCE [LARGE SCALE GENOMIC DNA]</scope>
    <source>
        <strain evidence="11">DSM 20639</strain>
    </source>
</reference>